<feature type="domain" description="RNA polymerase sigma-70 region 2" evidence="5">
    <location>
        <begin position="31"/>
        <end position="96"/>
    </location>
</feature>
<evidence type="ECO:0000256" key="4">
    <source>
        <dbReference type="ARBA" id="ARBA00023163"/>
    </source>
</evidence>
<keyword evidence="3" id="KW-0731">Sigma factor</keyword>
<keyword evidence="8" id="KW-1185">Reference proteome</keyword>
<dbReference type="Pfam" id="PF08281">
    <property type="entry name" value="Sigma70_r4_2"/>
    <property type="match status" value="1"/>
</dbReference>
<dbReference type="InterPro" id="IPR014284">
    <property type="entry name" value="RNA_pol_sigma-70_dom"/>
</dbReference>
<dbReference type="AlphaFoldDB" id="A0A1T5FGS2"/>
<dbReference type="InterPro" id="IPR013324">
    <property type="entry name" value="RNA_pol_sigma_r3/r4-like"/>
</dbReference>
<keyword evidence="4" id="KW-0804">Transcription</keyword>
<dbReference type="InterPro" id="IPR013249">
    <property type="entry name" value="RNA_pol_sigma70_r4_t2"/>
</dbReference>
<gene>
    <name evidence="7" type="ORF">SAMN05660841_03225</name>
</gene>
<dbReference type="Pfam" id="PF04542">
    <property type="entry name" value="Sigma70_r2"/>
    <property type="match status" value="1"/>
</dbReference>
<evidence type="ECO:0000256" key="2">
    <source>
        <dbReference type="ARBA" id="ARBA00023015"/>
    </source>
</evidence>
<dbReference type="GO" id="GO:0016987">
    <property type="term" value="F:sigma factor activity"/>
    <property type="evidence" value="ECO:0007669"/>
    <property type="project" value="UniProtKB-KW"/>
</dbReference>
<name>A0A1T5FGS2_9SPHI</name>
<evidence type="ECO:0000259" key="6">
    <source>
        <dbReference type="Pfam" id="PF08281"/>
    </source>
</evidence>
<evidence type="ECO:0000259" key="5">
    <source>
        <dbReference type="Pfam" id="PF04542"/>
    </source>
</evidence>
<evidence type="ECO:0000256" key="3">
    <source>
        <dbReference type="ARBA" id="ARBA00023082"/>
    </source>
</evidence>
<evidence type="ECO:0000313" key="8">
    <source>
        <dbReference type="Proteomes" id="UP000190150"/>
    </source>
</evidence>
<dbReference type="InterPro" id="IPR036388">
    <property type="entry name" value="WH-like_DNA-bd_sf"/>
</dbReference>
<evidence type="ECO:0000313" key="7">
    <source>
        <dbReference type="EMBL" id="SKB95312.1"/>
    </source>
</evidence>
<sequence length="192" mass="22671">MRASGKDLSLLSDQELIPLLRDGIADAYTTMYGRHAGFVFTVAMKMVKDEDEAYDLVQDIFTKIWEQGSLDIQTEIKPYLYRVTRNRILNQINRNKFKEQYFDSLQVFLDSGVWTTEEKILENEMELRIEQELAALPNKMRQVFELSRKENRSYKEIAEELGVSEETVRKQIHRALKILRSRLTAIFFTFFI</sequence>
<keyword evidence="2" id="KW-0805">Transcription regulation</keyword>
<accession>A0A1T5FGS2</accession>
<feature type="domain" description="RNA polymerase sigma factor 70 region 4 type 2" evidence="6">
    <location>
        <begin position="128"/>
        <end position="178"/>
    </location>
</feature>
<dbReference type="PANTHER" id="PTHR43133:SF46">
    <property type="entry name" value="RNA POLYMERASE SIGMA-70 FACTOR ECF SUBFAMILY"/>
    <property type="match status" value="1"/>
</dbReference>
<dbReference type="InterPro" id="IPR013325">
    <property type="entry name" value="RNA_pol_sigma_r2"/>
</dbReference>
<dbReference type="PANTHER" id="PTHR43133">
    <property type="entry name" value="RNA POLYMERASE ECF-TYPE SIGMA FACTO"/>
    <property type="match status" value="1"/>
</dbReference>
<dbReference type="SUPFAM" id="SSF88946">
    <property type="entry name" value="Sigma2 domain of RNA polymerase sigma factors"/>
    <property type="match status" value="1"/>
</dbReference>
<dbReference type="Gene3D" id="1.10.10.10">
    <property type="entry name" value="Winged helix-like DNA-binding domain superfamily/Winged helix DNA-binding domain"/>
    <property type="match status" value="1"/>
</dbReference>
<dbReference type="InterPro" id="IPR039425">
    <property type="entry name" value="RNA_pol_sigma-70-like"/>
</dbReference>
<dbReference type="NCBIfam" id="TIGR02937">
    <property type="entry name" value="sigma70-ECF"/>
    <property type="match status" value="1"/>
</dbReference>
<dbReference type="Gene3D" id="1.10.1740.10">
    <property type="match status" value="1"/>
</dbReference>
<dbReference type="NCBIfam" id="TIGR02985">
    <property type="entry name" value="Sig70_bacteroi1"/>
    <property type="match status" value="1"/>
</dbReference>
<dbReference type="InterPro" id="IPR014327">
    <property type="entry name" value="RNA_pol_sigma70_bacteroid"/>
</dbReference>
<dbReference type="STRING" id="1513896.SAMN05660841_03225"/>
<dbReference type="GO" id="GO:0003677">
    <property type="term" value="F:DNA binding"/>
    <property type="evidence" value="ECO:0007669"/>
    <property type="project" value="InterPro"/>
</dbReference>
<dbReference type="GO" id="GO:0006352">
    <property type="term" value="P:DNA-templated transcription initiation"/>
    <property type="evidence" value="ECO:0007669"/>
    <property type="project" value="InterPro"/>
</dbReference>
<reference evidence="8" key="1">
    <citation type="submission" date="2017-02" db="EMBL/GenBank/DDBJ databases">
        <authorList>
            <person name="Varghese N."/>
            <person name="Submissions S."/>
        </authorList>
    </citation>
    <scope>NUCLEOTIDE SEQUENCE [LARGE SCALE GENOMIC DNA]</scope>
    <source>
        <strain evidence="8">DSM 24091</strain>
    </source>
</reference>
<comment type="similarity">
    <text evidence="1">Belongs to the sigma-70 factor family. ECF subfamily.</text>
</comment>
<organism evidence="7 8">
    <name type="scientific">Sphingobacterium nematocida</name>
    <dbReference type="NCBI Taxonomy" id="1513896"/>
    <lineage>
        <taxon>Bacteria</taxon>
        <taxon>Pseudomonadati</taxon>
        <taxon>Bacteroidota</taxon>
        <taxon>Sphingobacteriia</taxon>
        <taxon>Sphingobacteriales</taxon>
        <taxon>Sphingobacteriaceae</taxon>
        <taxon>Sphingobacterium</taxon>
    </lineage>
</organism>
<dbReference type="RefSeq" id="WP_079644586.1">
    <property type="nucleotide sequence ID" value="NZ_FUZF01000016.1"/>
</dbReference>
<evidence type="ECO:0000256" key="1">
    <source>
        <dbReference type="ARBA" id="ARBA00010641"/>
    </source>
</evidence>
<dbReference type="CDD" id="cd06171">
    <property type="entry name" value="Sigma70_r4"/>
    <property type="match status" value="1"/>
</dbReference>
<proteinExistence type="inferred from homology"/>
<dbReference type="SUPFAM" id="SSF88659">
    <property type="entry name" value="Sigma3 and sigma4 domains of RNA polymerase sigma factors"/>
    <property type="match status" value="1"/>
</dbReference>
<dbReference type="EMBL" id="FUZF01000016">
    <property type="protein sequence ID" value="SKB95312.1"/>
    <property type="molecule type" value="Genomic_DNA"/>
</dbReference>
<dbReference type="OrthoDB" id="659569at2"/>
<dbReference type="Proteomes" id="UP000190150">
    <property type="component" value="Unassembled WGS sequence"/>
</dbReference>
<protein>
    <submittedName>
        <fullName evidence="7">RNA polymerase sigma-70 factor, ECF subfamily</fullName>
    </submittedName>
</protein>
<dbReference type="InterPro" id="IPR007627">
    <property type="entry name" value="RNA_pol_sigma70_r2"/>
</dbReference>